<feature type="non-terminal residue" evidence="1">
    <location>
        <position position="351"/>
    </location>
</feature>
<gene>
    <name evidence="1" type="ORF">PACLA_8A074798</name>
</gene>
<dbReference type="EMBL" id="CACRXK020019118">
    <property type="protein sequence ID" value="CAB4033295.1"/>
    <property type="molecule type" value="Genomic_DNA"/>
</dbReference>
<protein>
    <submittedName>
        <fullName evidence="1">Uncharacterized protein</fullName>
    </submittedName>
</protein>
<proteinExistence type="predicted"/>
<dbReference type="PANTHER" id="PTHR33332">
    <property type="entry name" value="REVERSE TRANSCRIPTASE DOMAIN-CONTAINING PROTEIN"/>
    <property type="match status" value="1"/>
</dbReference>
<keyword evidence="2" id="KW-1185">Reference proteome</keyword>
<dbReference type="AlphaFoldDB" id="A0A6S7JLC7"/>
<comment type="caution">
    <text evidence="1">The sequence shown here is derived from an EMBL/GenBank/DDBJ whole genome shotgun (WGS) entry which is preliminary data.</text>
</comment>
<accession>A0A6S7JLC7</accession>
<evidence type="ECO:0000313" key="2">
    <source>
        <dbReference type="Proteomes" id="UP001152795"/>
    </source>
</evidence>
<sequence>MARILEKLEDPEASASDCLQYLQQLHDIGAIQEIFSVLIHGGIKSRFSKTKRLDNASPVQAMNQVLLEFVKKFTKPSLLARISAWPTILLGEKIYHPVFGEDRIIEKLKGSSMQVMSLGSDFTFDESIYSGAHSVVNGKGEIVAITQGRDIKIFKPSGESRILCEAPRKEHASECHVIAMGIDAEDNLYFITSFLESDDESWNFQLFICDENGNKKHESPLPFDQRSSCDLFSWLKIKPEVCMAINKDGRIAILNCKTESLYIGNVQNDILIAIENQICVVLLLLDMSAAFDTVDHEILLERMSKRFGIRDKVLEWFQSYLQNSTQILMIDSVKSATRRAYEDLFSTLSPL</sequence>
<evidence type="ECO:0000313" key="1">
    <source>
        <dbReference type="EMBL" id="CAB4033295.1"/>
    </source>
</evidence>
<reference evidence="1" key="1">
    <citation type="submission" date="2020-04" db="EMBL/GenBank/DDBJ databases">
        <authorList>
            <person name="Alioto T."/>
            <person name="Alioto T."/>
            <person name="Gomez Garrido J."/>
        </authorList>
    </citation>
    <scope>NUCLEOTIDE SEQUENCE</scope>
    <source>
        <strain evidence="1">A484AB</strain>
    </source>
</reference>
<name>A0A6S7JLC7_PARCT</name>
<dbReference type="Proteomes" id="UP001152795">
    <property type="component" value="Unassembled WGS sequence"/>
</dbReference>
<organism evidence="1 2">
    <name type="scientific">Paramuricea clavata</name>
    <name type="common">Red gorgonian</name>
    <name type="synonym">Violescent sea-whip</name>
    <dbReference type="NCBI Taxonomy" id="317549"/>
    <lineage>
        <taxon>Eukaryota</taxon>
        <taxon>Metazoa</taxon>
        <taxon>Cnidaria</taxon>
        <taxon>Anthozoa</taxon>
        <taxon>Octocorallia</taxon>
        <taxon>Malacalcyonacea</taxon>
        <taxon>Plexauridae</taxon>
        <taxon>Paramuricea</taxon>
    </lineage>
</organism>